<keyword evidence="6" id="KW-0732">Signal</keyword>
<dbReference type="PROSITE" id="PS50088">
    <property type="entry name" value="ANK_REPEAT"/>
    <property type="match status" value="11"/>
</dbReference>
<feature type="chain" id="PRO_5043438605" evidence="6">
    <location>
        <begin position="21"/>
        <end position="810"/>
    </location>
</feature>
<dbReference type="Proteomes" id="UP001497497">
    <property type="component" value="Unassembled WGS sequence"/>
</dbReference>
<dbReference type="InterPro" id="IPR036770">
    <property type="entry name" value="Ankyrin_rpt-contain_sf"/>
</dbReference>
<dbReference type="SMART" id="SM00248">
    <property type="entry name" value="ANK"/>
    <property type="match status" value="14"/>
</dbReference>
<feature type="repeat" description="ANK" evidence="3">
    <location>
        <begin position="362"/>
        <end position="394"/>
    </location>
</feature>
<gene>
    <name evidence="7" type="ORF">GSLYS_00002561001</name>
</gene>
<keyword evidence="2 3" id="KW-0040">ANK repeat</keyword>
<feature type="region of interest" description="Disordered" evidence="4">
    <location>
        <begin position="788"/>
        <end position="810"/>
    </location>
</feature>
<keyword evidence="5" id="KW-1133">Transmembrane helix</keyword>
<evidence type="ECO:0000256" key="2">
    <source>
        <dbReference type="ARBA" id="ARBA00023043"/>
    </source>
</evidence>
<comment type="caution">
    <text evidence="7">The sequence shown here is derived from an EMBL/GenBank/DDBJ whole genome shotgun (WGS) entry which is preliminary data.</text>
</comment>
<dbReference type="PRINTS" id="PR01415">
    <property type="entry name" value="ANKYRIN"/>
</dbReference>
<dbReference type="InterPro" id="IPR002110">
    <property type="entry name" value="Ankyrin_rpt"/>
</dbReference>
<organism evidence="7 8">
    <name type="scientific">Lymnaea stagnalis</name>
    <name type="common">Great pond snail</name>
    <name type="synonym">Helix stagnalis</name>
    <dbReference type="NCBI Taxonomy" id="6523"/>
    <lineage>
        <taxon>Eukaryota</taxon>
        <taxon>Metazoa</taxon>
        <taxon>Spiralia</taxon>
        <taxon>Lophotrochozoa</taxon>
        <taxon>Mollusca</taxon>
        <taxon>Gastropoda</taxon>
        <taxon>Heterobranchia</taxon>
        <taxon>Euthyneura</taxon>
        <taxon>Panpulmonata</taxon>
        <taxon>Hygrophila</taxon>
        <taxon>Lymnaeoidea</taxon>
        <taxon>Lymnaeidae</taxon>
        <taxon>Lymnaea</taxon>
    </lineage>
</organism>
<dbReference type="AlphaFoldDB" id="A0AAV2H404"/>
<evidence type="ECO:0000256" key="6">
    <source>
        <dbReference type="SAM" id="SignalP"/>
    </source>
</evidence>
<dbReference type="Gene3D" id="1.25.40.20">
    <property type="entry name" value="Ankyrin repeat-containing domain"/>
    <property type="match status" value="6"/>
</dbReference>
<evidence type="ECO:0000256" key="4">
    <source>
        <dbReference type="SAM" id="MobiDB-lite"/>
    </source>
</evidence>
<dbReference type="SUPFAM" id="SSF48403">
    <property type="entry name" value="Ankyrin repeat"/>
    <property type="match status" value="2"/>
</dbReference>
<evidence type="ECO:0000256" key="5">
    <source>
        <dbReference type="SAM" id="Phobius"/>
    </source>
</evidence>
<evidence type="ECO:0000256" key="1">
    <source>
        <dbReference type="ARBA" id="ARBA00022737"/>
    </source>
</evidence>
<dbReference type="PANTHER" id="PTHR24189">
    <property type="entry name" value="MYOTROPHIN"/>
    <property type="match status" value="1"/>
</dbReference>
<keyword evidence="5" id="KW-0472">Membrane</keyword>
<dbReference type="PANTHER" id="PTHR24189:SF50">
    <property type="entry name" value="ANKYRIN REPEAT AND SOCS BOX PROTEIN 2"/>
    <property type="match status" value="1"/>
</dbReference>
<name>A0AAV2H404_LYMST</name>
<feature type="repeat" description="ANK" evidence="3">
    <location>
        <begin position="428"/>
        <end position="460"/>
    </location>
</feature>
<dbReference type="Pfam" id="PF00023">
    <property type="entry name" value="Ank"/>
    <property type="match status" value="2"/>
</dbReference>
<keyword evidence="8" id="KW-1185">Reference proteome</keyword>
<keyword evidence="5" id="KW-0812">Transmembrane</keyword>
<feature type="repeat" description="ANK" evidence="3">
    <location>
        <begin position="600"/>
        <end position="632"/>
    </location>
</feature>
<feature type="signal peptide" evidence="6">
    <location>
        <begin position="1"/>
        <end position="20"/>
    </location>
</feature>
<feature type="compositionally biased region" description="Basic and acidic residues" evidence="4">
    <location>
        <begin position="789"/>
        <end position="804"/>
    </location>
</feature>
<feature type="repeat" description="ANK" evidence="3">
    <location>
        <begin position="534"/>
        <end position="566"/>
    </location>
</feature>
<feature type="transmembrane region" description="Helical" evidence="5">
    <location>
        <begin position="256"/>
        <end position="278"/>
    </location>
</feature>
<accession>A0AAV2H404</accession>
<reference evidence="7 8" key="1">
    <citation type="submission" date="2024-04" db="EMBL/GenBank/DDBJ databases">
        <authorList>
            <consortium name="Genoscope - CEA"/>
            <person name="William W."/>
        </authorList>
    </citation>
    <scope>NUCLEOTIDE SEQUENCE [LARGE SCALE GENOMIC DNA]</scope>
</reference>
<proteinExistence type="predicted"/>
<feature type="repeat" description="ANK" evidence="3">
    <location>
        <begin position="501"/>
        <end position="533"/>
    </location>
</feature>
<sequence>MLKKAHILMLVTTTISFLQGQEIEVFKIRQEDCDTKCENGLLNGIDILSLNTRVILPTDLLNNSAVIFEIRPTSSTLFNSLFSVDIKSDCTESKNPGSSYHCSKISENMFNISMTINAVTALSEATVRGEIKHYNLTTIAHSEQTLPIICESKDVAGFLQINGENVTDLNNCTVSMKEDDLNLEFECIGLAKPCVIEVTSSVWNERNVGENKVVIKRSLNQDAEIKIRHALCRLDKDVFNMTCKVIAVSKKHHTELIIIVLITGILTVIVFLFSLYSLQKIISNHMKKVQDLEQNPDEVVTLKSKEKETTNYRPNVNFVVRDSGTNNNDKAGALIDACLHGQLEDVKMLIQSDTDINKKDKDGLTPLMHALEAKNTKLIELLIEHGADCEEKTSQGMTYLMLAAVKGLTDIAEMLIDNNANVNATNKIGSTALMIASLHGHADIVAMLMQKGADAGYRNKDGMDALMCASKNGHTYIVKLIIEDWSNKTLTKSLINERTVIGQNALMFASLNGHTETVELLLQHNADVRLKDYKGFTCLMFASLEGHTEIIQKLIKHKAELNQRDNDGFTPLMLASQNGHKGTIKVLMKKGAEVNAQNASARTALMLASSKGQTEVVHYLCKHGAKVNRKDSKQMTALMFALKNNNVDISSMLLKKGAKVKKGDKNGLTCLMLASIHGLTETVETTIKKGAHVDDKTHLGLNALMYACEKGHSETAELLVKNGTNLNEKDITGANALMLASKQGHADICRLLIQNKAAVCERDHQNKTALMYARENGHAEIVDLLTPMENKENEANSYRKDLEKKKKRKK</sequence>
<feature type="repeat" description="ANK" evidence="3">
    <location>
        <begin position="395"/>
        <end position="427"/>
    </location>
</feature>
<feature type="repeat" description="ANK" evidence="3">
    <location>
        <begin position="633"/>
        <end position="665"/>
    </location>
</feature>
<dbReference type="Pfam" id="PF12796">
    <property type="entry name" value="Ank_2"/>
    <property type="match status" value="4"/>
</dbReference>
<feature type="repeat" description="ANK" evidence="3">
    <location>
        <begin position="666"/>
        <end position="698"/>
    </location>
</feature>
<dbReference type="InterPro" id="IPR050745">
    <property type="entry name" value="Multifunctional_regulatory"/>
</dbReference>
<feature type="repeat" description="ANK" evidence="3">
    <location>
        <begin position="567"/>
        <end position="599"/>
    </location>
</feature>
<protein>
    <submittedName>
        <fullName evidence="7">Uncharacterized protein</fullName>
    </submittedName>
</protein>
<keyword evidence="1" id="KW-0677">Repeat</keyword>
<feature type="repeat" description="ANK" evidence="3">
    <location>
        <begin position="732"/>
        <end position="764"/>
    </location>
</feature>
<evidence type="ECO:0000313" key="8">
    <source>
        <dbReference type="Proteomes" id="UP001497497"/>
    </source>
</evidence>
<feature type="repeat" description="ANK" evidence="3">
    <location>
        <begin position="699"/>
        <end position="731"/>
    </location>
</feature>
<dbReference type="PROSITE" id="PS50297">
    <property type="entry name" value="ANK_REP_REGION"/>
    <property type="match status" value="8"/>
</dbReference>
<dbReference type="EMBL" id="CAXITT010000032">
    <property type="protein sequence ID" value="CAL1528391.1"/>
    <property type="molecule type" value="Genomic_DNA"/>
</dbReference>
<evidence type="ECO:0000313" key="7">
    <source>
        <dbReference type="EMBL" id="CAL1528391.1"/>
    </source>
</evidence>
<evidence type="ECO:0000256" key="3">
    <source>
        <dbReference type="PROSITE-ProRule" id="PRU00023"/>
    </source>
</evidence>